<name>A0ABY4S1E7_AQUTE</name>
<feature type="compositionally biased region" description="Polar residues" evidence="1">
    <location>
        <begin position="40"/>
        <end position="49"/>
    </location>
</feature>
<proteinExistence type="predicted"/>
<dbReference type="RefSeq" id="WP_250194438.1">
    <property type="nucleotide sequence ID" value="NZ_CP097635.1"/>
</dbReference>
<gene>
    <name evidence="2" type="ORF">MW290_09560</name>
</gene>
<keyword evidence="3" id="KW-1185">Reference proteome</keyword>
<reference evidence="2" key="1">
    <citation type="submission" date="2022-05" db="EMBL/GenBank/DDBJ databases">
        <title>An RpoN-dependent PEP-CTERM gene is involved in floc formation of an Aquincola tertiaricarbonis strain.</title>
        <authorList>
            <person name="Qiu D."/>
            <person name="Xia M."/>
        </authorList>
    </citation>
    <scope>NUCLEOTIDE SEQUENCE</scope>
    <source>
        <strain evidence="2">RN12</strain>
    </source>
</reference>
<protein>
    <submittedName>
        <fullName evidence="2">Uncharacterized protein</fullName>
    </submittedName>
</protein>
<evidence type="ECO:0000313" key="2">
    <source>
        <dbReference type="EMBL" id="URI06174.1"/>
    </source>
</evidence>
<evidence type="ECO:0000313" key="3">
    <source>
        <dbReference type="Proteomes" id="UP001056201"/>
    </source>
</evidence>
<dbReference type="Proteomes" id="UP001056201">
    <property type="component" value="Chromosome 1"/>
</dbReference>
<accession>A0ABY4S1E7</accession>
<feature type="region of interest" description="Disordered" evidence="1">
    <location>
        <begin position="39"/>
        <end position="58"/>
    </location>
</feature>
<dbReference type="EMBL" id="CP097635">
    <property type="protein sequence ID" value="URI06174.1"/>
    <property type="molecule type" value="Genomic_DNA"/>
</dbReference>
<evidence type="ECO:0000256" key="1">
    <source>
        <dbReference type="SAM" id="MobiDB-lite"/>
    </source>
</evidence>
<sequence>MSHIPHALRDASLVEFAAQADAAQRTSVIIEARRLPVTPSPASMAQHTNVGPGGLLPPPATQRAVAAAPLSEYPACDMNDLEACLSSLGLAEAARRNDLNGSFVVEVTPPQLRVLAQAPSVQAIHSNRHHRRGGG</sequence>
<organism evidence="2 3">
    <name type="scientific">Aquincola tertiaricarbonis</name>
    <dbReference type="NCBI Taxonomy" id="391953"/>
    <lineage>
        <taxon>Bacteria</taxon>
        <taxon>Pseudomonadati</taxon>
        <taxon>Pseudomonadota</taxon>
        <taxon>Betaproteobacteria</taxon>
        <taxon>Burkholderiales</taxon>
        <taxon>Sphaerotilaceae</taxon>
        <taxon>Aquincola</taxon>
    </lineage>
</organism>